<keyword evidence="2" id="KW-0472">Membrane</keyword>
<feature type="transmembrane region" description="Helical" evidence="2">
    <location>
        <begin position="12"/>
        <end position="33"/>
    </location>
</feature>
<name>A0AA38RAG0_9PEZI</name>
<feature type="region of interest" description="Disordered" evidence="1">
    <location>
        <begin position="86"/>
        <end position="141"/>
    </location>
</feature>
<organism evidence="3 4">
    <name type="scientific">Coniochaeta hoffmannii</name>
    <dbReference type="NCBI Taxonomy" id="91930"/>
    <lineage>
        <taxon>Eukaryota</taxon>
        <taxon>Fungi</taxon>
        <taxon>Dikarya</taxon>
        <taxon>Ascomycota</taxon>
        <taxon>Pezizomycotina</taxon>
        <taxon>Sordariomycetes</taxon>
        <taxon>Sordariomycetidae</taxon>
        <taxon>Coniochaetales</taxon>
        <taxon>Coniochaetaceae</taxon>
        <taxon>Coniochaeta</taxon>
    </lineage>
</organism>
<feature type="compositionally biased region" description="Acidic residues" evidence="1">
    <location>
        <begin position="126"/>
        <end position="141"/>
    </location>
</feature>
<feature type="compositionally biased region" description="Basic and acidic residues" evidence="1">
    <location>
        <begin position="112"/>
        <end position="125"/>
    </location>
</feature>
<evidence type="ECO:0000256" key="1">
    <source>
        <dbReference type="SAM" id="MobiDB-lite"/>
    </source>
</evidence>
<proteinExistence type="predicted"/>
<keyword evidence="2" id="KW-0812">Transmembrane</keyword>
<reference evidence="3" key="1">
    <citation type="submission" date="2022-07" db="EMBL/GenBank/DDBJ databases">
        <title>Fungi with potential for degradation of polypropylene.</title>
        <authorList>
            <person name="Gostincar C."/>
        </authorList>
    </citation>
    <scope>NUCLEOTIDE SEQUENCE</scope>
    <source>
        <strain evidence="3">EXF-13287</strain>
    </source>
</reference>
<feature type="compositionally biased region" description="Acidic residues" evidence="1">
    <location>
        <begin position="88"/>
        <end position="101"/>
    </location>
</feature>
<sequence>MGNSFSAVKTLIIPALISLILYLLLTYLVIPLYTRYRTRYSYIPVPLAPSLDSISSHTSSIRARLQSVFGRCRVPSAWRRRTDVVSAQEDEEGLDFEEGEELGSVNTAARGGGRDDVRRLSRDLEEGFMDDSDEETESARR</sequence>
<accession>A0AA38RAG0</accession>
<dbReference type="AlphaFoldDB" id="A0AA38RAG0"/>
<dbReference type="EMBL" id="JANBVN010000133">
    <property type="protein sequence ID" value="KAJ9139272.1"/>
    <property type="molecule type" value="Genomic_DNA"/>
</dbReference>
<keyword evidence="4" id="KW-1185">Reference proteome</keyword>
<comment type="caution">
    <text evidence="3">The sequence shown here is derived from an EMBL/GenBank/DDBJ whole genome shotgun (WGS) entry which is preliminary data.</text>
</comment>
<gene>
    <name evidence="3" type="ORF">NKR19_g7522</name>
</gene>
<evidence type="ECO:0000313" key="3">
    <source>
        <dbReference type="EMBL" id="KAJ9139272.1"/>
    </source>
</evidence>
<dbReference type="Proteomes" id="UP001174691">
    <property type="component" value="Unassembled WGS sequence"/>
</dbReference>
<keyword evidence="2" id="KW-1133">Transmembrane helix</keyword>
<evidence type="ECO:0000256" key="2">
    <source>
        <dbReference type="SAM" id="Phobius"/>
    </source>
</evidence>
<evidence type="ECO:0000313" key="4">
    <source>
        <dbReference type="Proteomes" id="UP001174691"/>
    </source>
</evidence>
<protein>
    <submittedName>
        <fullName evidence="3">Uncharacterized protein</fullName>
    </submittedName>
</protein>